<evidence type="ECO:0000256" key="13">
    <source>
        <dbReference type="ARBA" id="ARBA00023237"/>
    </source>
</evidence>
<feature type="domain" description="TonB-dependent receptor-like beta-barrel" evidence="17">
    <location>
        <begin position="229"/>
        <end position="668"/>
    </location>
</feature>
<dbReference type="SUPFAM" id="SSF56935">
    <property type="entry name" value="Porins"/>
    <property type="match status" value="1"/>
</dbReference>
<dbReference type="AlphaFoldDB" id="A0A2C9ZZS8"/>
<evidence type="ECO:0000256" key="15">
    <source>
        <dbReference type="RuleBase" id="RU003357"/>
    </source>
</evidence>
<dbReference type="PANTHER" id="PTHR32552">
    <property type="entry name" value="FERRICHROME IRON RECEPTOR-RELATED"/>
    <property type="match status" value="1"/>
</dbReference>
<keyword evidence="11 14" id="KW-0472">Membrane</keyword>
<dbReference type="Gene3D" id="2.40.170.20">
    <property type="entry name" value="TonB-dependent receptor, beta-barrel domain"/>
    <property type="match status" value="1"/>
</dbReference>
<sequence length="699" mass="78084">MLFKSTFNFSLLSFSIVSSWCFAEENINTENIEVIEIHGKSYRSTGTKSGLTPMESPMSFEIYDNKLLQLRQVDSVNEALRYVPGVTPESRGVATLFDQYSIRGFESYRNYYDGLPLQYNLAYNLAPQVDAFATESVEVLKGPTSVLYGSAPPGGMVNQTAKIPQQLSQHAVRARLGTNNLAELALDSTGAMTENVNYRFIALGRSRDGQQVTTEEQRTIIAPSMTFEIGDKTSLNLNIYYQDDPNMLPSSSLPGLGTVYAASYGKLDADAYAGDKNWTMFEREISMVGYKFNHEFDNNSTFLQNFRYTQGESTLRNTYGKGLADGDKIYKRSAYQTIEDIEGFVVDNQYALQLNTGSIAHNLLIGFEYQTLDSTFEYNDTFGNNTPAIDLSQPDYELFVVDQLPLDTYHQFSRLAQQQRGVYIQNELSQDAFTAIMGLRYDDFSSLSDDNEGGYESETHINQHELSMRLAAIYTLDNGLAPYLSYSESFEPTAGKDSVTGKAFKPTTASQIEAGIKYQNESASTRITAAIFDLNKQNMVTSTPDFMKKTQSGEVKSKGIEISIFQQINDSADITANMTQLDISVTKNPNDPSLIGKTPIWVAEQQASLWLNYYVSADFELNGGVRYVGESQLDKHNSDVIAPYTLIDFAASYDFSDQYQLGLAVSNLTDKRYVGSCVDIRRCWMGAERSIELTLNASF</sequence>
<evidence type="ECO:0000256" key="6">
    <source>
        <dbReference type="ARBA" id="ARBA00022692"/>
    </source>
</evidence>
<dbReference type="Gene3D" id="2.170.130.10">
    <property type="entry name" value="TonB-dependent receptor, plug domain"/>
    <property type="match status" value="1"/>
</dbReference>
<feature type="signal peptide" evidence="16">
    <location>
        <begin position="1"/>
        <end position="23"/>
    </location>
</feature>
<dbReference type="EMBL" id="MWPV01000007">
    <property type="protein sequence ID" value="OUL56272.1"/>
    <property type="molecule type" value="Genomic_DNA"/>
</dbReference>
<accession>A0A2C9ZZS8</accession>
<protein>
    <submittedName>
        <fullName evidence="19">TonB-dependent siderophore receptor</fullName>
    </submittedName>
</protein>
<evidence type="ECO:0000256" key="1">
    <source>
        <dbReference type="ARBA" id="ARBA00004571"/>
    </source>
</evidence>
<proteinExistence type="inferred from homology"/>
<evidence type="ECO:0000256" key="9">
    <source>
        <dbReference type="ARBA" id="ARBA00023065"/>
    </source>
</evidence>
<dbReference type="InterPro" id="IPR037066">
    <property type="entry name" value="Plug_dom_sf"/>
</dbReference>
<comment type="similarity">
    <text evidence="2 14 15">Belongs to the TonB-dependent receptor family.</text>
</comment>
<dbReference type="InterPro" id="IPR010105">
    <property type="entry name" value="TonB_sidphr_rcpt"/>
</dbReference>
<dbReference type="InterPro" id="IPR012910">
    <property type="entry name" value="Plug_dom"/>
</dbReference>
<dbReference type="RefSeq" id="WP_086745784.1">
    <property type="nucleotide sequence ID" value="NZ_MWPV01000007.1"/>
</dbReference>
<dbReference type="GO" id="GO:0009279">
    <property type="term" value="C:cell outer membrane"/>
    <property type="evidence" value="ECO:0007669"/>
    <property type="project" value="UniProtKB-SubCell"/>
</dbReference>
<dbReference type="InterPro" id="IPR000531">
    <property type="entry name" value="Beta-barrel_TonB"/>
</dbReference>
<evidence type="ECO:0000313" key="20">
    <source>
        <dbReference type="Proteomes" id="UP000194841"/>
    </source>
</evidence>
<comment type="subcellular location">
    <subcellularLocation>
        <location evidence="1 14">Cell outer membrane</location>
        <topology evidence="1 14">Multi-pass membrane protein</topology>
    </subcellularLocation>
</comment>
<keyword evidence="8" id="KW-0408">Iron</keyword>
<evidence type="ECO:0000256" key="5">
    <source>
        <dbReference type="ARBA" id="ARBA00022496"/>
    </source>
</evidence>
<evidence type="ECO:0000256" key="8">
    <source>
        <dbReference type="ARBA" id="ARBA00023004"/>
    </source>
</evidence>
<evidence type="ECO:0000256" key="3">
    <source>
        <dbReference type="ARBA" id="ARBA00022448"/>
    </source>
</evidence>
<feature type="domain" description="TonB-dependent receptor plug" evidence="18">
    <location>
        <begin position="53"/>
        <end position="155"/>
    </location>
</feature>
<evidence type="ECO:0000313" key="19">
    <source>
        <dbReference type="EMBL" id="OUL56272.1"/>
    </source>
</evidence>
<keyword evidence="6 14" id="KW-0812">Transmembrane</keyword>
<feature type="chain" id="PRO_5012858578" evidence="16">
    <location>
        <begin position="24"/>
        <end position="699"/>
    </location>
</feature>
<evidence type="ECO:0000256" key="7">
    <source>
        <dbReference type="ARBA" id="ARBA00022729"/>
    </source>
</evidence>
<evidence type="ECO:0000256" key="14">
    <source>
        <dbReference type="PROSITE-ProRule" id="PRU01360"/>
    </source>
</evidence>
<gene>
    <name evidence="19" type="ORF">B1199_19375</name>
</gene>
<dbReference type="PANTHER" id="PTHR32552:SF68">
    <property type="entry name" value="FERRICHROME OUTER MEMBRANE TRANSPORTER_PHAGE RECEPTOR"/>
    <property type="match status" value="1"/>
</dbReference>
<comment type="caution">
    <text evidence="19">The sequence shown here is derived from an EMBL/GenBank/DDBJ whole genome shotgun (WGS) entry which is preliminary data.</text>
</comment>
<dbReference type="CDD" id="cd01347">
    <property type="entry name" value="ligand_gated_channel"/>
    <property type="match status" value="1"/>
</dbReference>
<dbReference type="PROSITE" id="PS52016">
    <property type="entry name" value="TONB_DEPENDENT_REC_3"/>
    <property type="match status" value="1"/>
</dbReference>
<dbReference type="GO" id="GO:0038023">
    <property type="term" value="F:signaling receptor activity"/>
    <property type="evidence" value="ECO:0007669"/>
    <property type="project" value="InterPro"/>
</dbReference>
<reference evidence="19 20" key="1">
    <citation type="submission" date="2017-02" db="EMBL/GenBank/DDBJ databases">
        <title>Pseudoalteromonas ulvae TC14 Genome.</title>
        <authorList>
            <person name="Molmeret M."/>
        </authorList>
    </citation>
    <scope>NUCLEOTIDE SEQUENCE [LARGE SCALE GENOMIC DNA]</scope>
    <source>
        <strain evidence="19">TC14</strain>
    </source>
</reference>
<keyword evidence="7 16" id="KW-0732">Signal</keyword>
<evidence type="ECO:0000256" key="10">
    <source>
        <dbReference type="ARBA" id="ARBA00023077"/>
    </source>
</evidence>
<keyword evidence="13 14" id="KW-0998">Cell outer membrane</keyword>
<keyword evidence="9" id="KW-0406">Ion transport</keyword>
<evidence type="ECO:0000256" key="4">
    <source>
        <dbReference type="ARBA" id="ARBA00022452"/>
    </source>
</evidence>
<keyword evidence="10 15" id="KW-0798">TonB box</keyword>
<evidence type="ECO:0000259" key="18">
    <source>
        <dbReference type="Pfam" id="PF07715"/>
    </source>
</evidence>
<name>A0A2C9ZZS8_PSEDV</name>
<dbReference type="Pfam" id="PF00593">
    <property type="entry name" value="TonB_dep_Rec_b-barrel"/>
    <property type="match status" value="1"/>
</dbReference>
<organism evidence="19 20">
    <name type="scientific">Pseudoalteromonas ulvae</name>
    <dbReference type="NCBI Taxonomy" id="107327"/>
    <lineage>
        <taxon>Bacteria</taxon>
        <taxon>Pseudomonadati</taxon>
        <taxon>Pseudomonadota</taxon>
        <taxon>Gammaproteobacteria</taxon>
        <taxon>Alteromonadales</taxon>
        <taxon>Pseudoalteromonadaceae</taxon>
        <taxon>Pseudoalteromonas</taxon>
    </lineage>
</organism>
<dbReference type="InterPro" id="IPR039426">
    <property type="entry name" value="TonB-dep_rcpt-like"/>
</dbReference>
<keyword evidence="5" id="KW-0410">Iron transport</keyword>
<evidence type="ECO:0000256" key="2">
    <source>
        <dbReference type="ARBA" id="ARBA00009810"/>
    </source>
</evidence>
<dbReference type="NCBIfam" id="TIGR01783">
    <property type="entry name" value="TonB-siderophor"/>
    <property type="match status" value="1"/>
</dbReference>
<keyword evidence="4 14" id="KW-1134">Transmembrane beta strand</keyword>
<dbReference type="InterPro" id="IPR036942">
    <property type="entry name" value="Beta-barrel_TonB_sf"/>
</dbReference>
<evidence type="ECO:0000256" key="11">
    <source>
        <dbReference type="ARBA" id="ARBA00023136"/>
    </source>
</evidence>
<dbReference type="GO" id="GO:0015891">
    <property type="term" value="P:siderophore transport"/>
    <property type="evidence" value="ECO:0007669"/>
    <property type="project" value="InterPro"/>
</dbReference>
<evidence type="ECO:0000256" key="12">
    <source>
        <dbReference type="ARBA" id="ARBA00023170"/>
    </source>
</evidence>
<keyword evidence="12 19" id="KW-0675">Receptor</keyword>
<evidence type="ECO:0000256" key="16">
    <source>
        <dbReference type="SAM" id="SignalP"/>
    </source>
</evidence>
<evidence type="ECO:0000259" key="17">
    <source>
        <dbReference type="Pfam" id="PF00593"/>
    </source>
</evidence>
<dbReference type="GO" id="GO:0015344">
    <property type="term" value="F:siderophore uptake transmembrane transporter activity"/>
    <property type="evidence" value="ECO:0007669"/>
    <property type="project" value="TreeGrafter"/>
</dbReference>
<dbReference type="OrthoDB" id="127311at2"/>
<keyword evidence="20" id="KW-1185">Reference proteome</keyword>
<dbReference type="Pfam" id="PF07715">
    <property type="entry name" value="Plug"/>
    <property type="match status" value="1"/>
</dbReference>
<dbReference type="Proteomes" id="UP000194841">
    <property type="component" value="Unassembled WGS sequence"/>
</dbReference>
<keyword evidence="3 14" id="KW-0813">Transport</keyword>